<proteinExistence type="predicted"/>
<reference evidence="1" key="1">
    <citation type="submission" date="2023-08" db="EMBL/GenBank/DDBJ databases">
        <authorList>
            <person name="Chen Y."/>
            <person name="Shah S."/>
            <person name="Dougan E. K."/>
            <person name="Thang M."/>
            <person name="Chan C."/>
        </authorList>
    </citation>
    <scope>NUCLEOTIDE SEQUENCE</scope>
</reference>
<organism evidence="1 2">
    <name type="scientific">Effrenium voratum</name>
    <dbReference type="NCBI Taxonomy" id="2562239"/>
    <lineage>
        <taxon>Eukaryota</taxon>
        <taxon>Sar</taxon>
        <taxon>Alveolata</taxon>
        <taxon>Dinophyceae</taxon>
        <taxon>Suessiales</taxon>
        <taxon>Symbiodiniaceae</taxon>
        <taxon>Effrenium</taxon>
    </lineage>
</organism>
<dbReference type="EMBL" id="CAUJNA010002890">
    <property type="protein sequence ID" value="CAJ1394572.1"/>
    <property type="molecule type" value="Genomic_DNA"/>
</dbReference>
<dbReference type="Proteomes" id="UP001178507">
    <property type="component" value="Unassembled WGS sequence"/>
</dbReference>
<comment type="caution">
    <text evidence="1">The sequence shown here is derived from an EMBL/GenBank/DDBJ whole genome shotgun (WGS) entry which is preliminary data.</text>
</comment>
<sequence length="167" mass="19096">MVKDAWAAGADAAGNTSRELRFFSRSYGEKEKEEEGKPQAHTLAHDENGLPLKLKLEQKFLTSSVLMGKSRRNPITGEISLEKPPSYPNFQIVDLAGRDVLPKSRRVLETDPYLFKVIPLMYRTWLYQCHFLKPESMGRGFGSAFFFLDKRLERAVRRLGVWGQSSE</sequence>
<accession>A0AA36IW35</accession>
<protein>
    <submittedName>
        <fullName evidence="1">Uncharacterized protein</fullName>
    </submittedName>
</protein>
<evidence type="ECO:0000313" key="2">
    <source>
        <dbReference type="Proteomes" id="UP001178507"/>
    </source>
</evidence>
<evidence type="ECO:0000313" key="1">
    <source>
        <dbReference type="EMBL" id="CAJ1394572.1"/>
    </source>
</evidence>
<dbReference type="AlphaFoldDB" id="A0AA36IW35"/>
<name>A0AA36IW35_9DINO</name>
<keyword evidence="2" id="KW-1185">Reference proteome</keyword>
<gene>
    <name evidence="1" type="ORF">EVOR1521_LOCUS19197</name>
</gene>